<dbReference type="Proteomes" id="UP000580681">
    <property type="component" value="Unassembled WGS sequence"/>
</dbReference>
<protein>
    <submittedName>
        <fullName evidence="11">CAF1B factor</fullName>
    </submittedName>
</protein>
<dbReference type="Pfam" id="PF24105">
    <property type="entry name" value="Beta-prop_CAF1B_HIR1"/>
    <property type="match status" value="1"/>
</dbReference>
<evidence type="ECO:0000259" key="10">
    <source>
        <dbReference type="Pfam" id="PF24105"/>
    </source>
</evidence>
<evidence type="ECO:0000256" key="7">
    <source>
        <dbReference type="ARBA" id="ARBA00023204"/>
    </source>
</evidence>
<evidence type="ECO:0000256" key="3">
    <source>
        <dbReference type="ARBA" id="ARBA00022574"/>
    </source>
</evidence>
<organism evidence="11 12">
    <name type="scientific">Emberiza fucata</name>
    <dbReference type="NCBI Taxonomy" id="337179"/>
    <lineage>
        <taxon>Eukaryota</taxon>
        <taxon>Metazoa</taxon>
        <taxon>Chordata</taxon>
        <taxon>Craniata</taxon>
        <taxon>Vertebrata</taxon>
        <taxon>Euteleostomi</taxon>
        <taxon>Archelosauria</taxon>
        <taxon>Archosauria</taxon>
        <taxon>Dinosauria</taxon>
        <taxon>Saurischia</taxon>
        <taxon>Theropoda</taxon>
        <taxon>Coelurosauria</taxon>
        <taxon>Aves</taxon>
        <taxon>Neognathae</taxon>
        <taxon>Neoaves</taxon>
        <taxon>Telluraves</taxon>
        <taxon>Australaves</taxon>
        <taxon>Passeriformes</taxon>
        <taxon>Passeroidea</taxon>
        <taxon>Fringillidae</taxon>
        <taxon>Emberizinae</taxon>
        <taxon>Emberizini</taxon>
        <taxon>Emberiza</taxon>
    </lineage>
</organism>
<feature type="non-terminal residue" evidence="11">
    <location>
        <position position="1"/>
    </location>
</feature>
<dbReference type="GO" id="GO:0006334">
    <property type="term" value="P:nucleosome assembly"/>
    <property type="evidence" value="ECO:0007669"/>
    <property type="project" value="TreeGrafter"/>
</dbReference>
<name>A0A7K4VML3_9EMBE</name>
<dbReference type="EMBL" id="VYZJ01001417">
    <property type="protein sequence ID" value="NWR23746.1"/>
    <property type="molecule type" value="Genomic_DNA"/>
</dbReference>
<evidence type="ECO:0000256" key="1">
    <source>
        <dbReference type="ARBA" id="ARBA00004123"/>
    </source>
</evidence>
<feature type="domain" description="CAF1B/HIR1 beta-propeller" evidence="10">
    <location>
        <begin position="1"/>
        <end position="169"/>
    </location>
</feature>
<evidence type="ECO:0000256" key="4">
    <source>
        <dbReference type="ARBA" id="ARBA00022737"/>
    </source>
</evidence>
<keyword evidence="5" id="KW-0227">DNA damage</keyword>
<dbReference type="PROSITE" id="PS00678">
    <property type="entry name" value="WD_REPEATS_1"/>
    <property type="match status" value="1"/>
</dbReference>
<comment type="caution">
    <text evidence="11">The sequence shown here is derived from an EMBL/GenBank/DDBJ whole genome shotgun (WGS) entry which is preliminary data.</text>
</comment>
<dbReference type="SMART" id="SM00320">
    <property type="entry name" value="WD40"/>
    <property type="match status" value="1"/>
</dbReference>
<dbReference type="PANTHER" id="PTHR15271">
    <property type="entry name" value="CHROMATIN ASSEMBLY FACTOR 1 SUBUNIT B"/>
    <property type="match status" value="1"/>
</dbReference>
<dbReference type="SUPFAM" id="SSF50978">
    <property type="entry name" value="WD40 repeat-like"/>
    <property type="match status" value="1"/>
</dbReference>
<evidence type="ECO:0000256" key="5">
    <source>
        <dbReference type="ARBA" id="ARBA00022763"/>
    </source>
</evidence>
<feature type="repeat" description="WD" evidence="9">
    <location>
        <begin position="39"/>
        <end position="80"/>
    </location>
</feature>
<keyword evidence="4" id="KW-0677">Repeat</keyword>
<reference evidence="11 12" key="1">
    <citation type="submission" date="2019-09" db="EMBL/GenBank/DDBJ databases">
        <title>Bird 10,000 Genomes (B10K) Project - Family phase.</title>
        <authorList>
            <person name="Zhang G."/>
        </authorList>
    </citation>
    <scope>NUCLEOTIDE SEQUENCE [LARGE SCALE GENOMIC DNA]</scope>
    <source>
        <strain evidence="11">B10K-DU-015-11</strain>
        <tissue evidence="11">Mixed tissue sample</tissue>
    </source>
</reference>
<evidence type="ECO:0000256" key="9">
    <source>
        <dbReference type="PROSITE-ProRule" id="PRU00221"/>
    </source>
</evidence>
<dbReference type="GO" id="GO:0006335">
    <property type="term" value="P:DNA replication-dependent chromatin assembly"/>
    <property type="evidence" value="ECO:0007669"/>
    <property type="project" value="InterPro"/>
</dbReference>
<keyword evidence="3 9" id="KW-0853">WD repeat</keyword>
<dbReference type="GO" id="GO:0033186">
    <property type="term" value="C:CAF-1 complex"/>
    <property type="evidence" value="ECO:0007669"/>
    <property type="project" value="TreeGrafter"/>
</dbReference>
<keyword evidence="7" id="KW-0234">DNA repair</keyword>
<keyword evidence="6" id="KW-0156">Chromatin regulator</keyword>
<evidence type="ECO:0000256" key="8">
    <source>
        <dbReference type="ARBA" id="ARBA00023242"/>
    </source>
</evidence>
<dbReference type="PROSITE" id="PS50294">
    <property type="entry name" value="WD_REPEATS_REGION"/>
    <property type="match status" value="1"/>
</dbReference>
<dbReference type="InterPro" id="IPR015943">
    <property type="entry name" value="WD40/YVTN_repeat-like_dom_sf"/>
</dbReference>
<dbReference type="InterPro" id="IPR045145">
    <property type="entry name" value="PTHR15271"/>
</dbReference>
<evidence type="ECO:0000313" key="12">
    <source>
        <dbReference type="Proteomes" id="UP000580681"/>
    </source>
</evidence>
<gene>
    <name evidence="11" type="primary">Chaf1b</name>
    <name evidence="11" type="ORF">EMBFUC_R02603</name>
</gene>
<feature type="non-terminal residue" evidence="11">
    <location>
        <position position="169"/>
    </location>
</feature>
<evidence type="ECO:0000256" key="2">
    <source>
        <dbReference type="ARBA" id="ARBA00007306"/>
    </source>
</evidence>
<keyword evidence="12" id="KW-1185">Reference proteome</keyword>
<dbReference type="GO" id="GO:0005634">
    <property type="term" value="C:nucleus"/>
    <property type="evidence" value="ECO:0007669"/>
    <property type="project" value="UniProtKB-SubCell"/>
</dbReference>
<dbReference type="InterPro" id="IPR036322">
    <property type="entry name" value="WD40_repeat_dom_sf"/>
</dbReference>
<sequence length="169" mass="19458">DAVILLWKLNDSKELEPLVFQDEDEAQLNKENWAVIKTLRGHLEDVYDICWTSDGNYMASASVDNTAIMWDVNKGKCCSYPLEFLICWKCLVAFPPKKWETSFFCDCFSVVLRVYSTQTKRVAFNVTKMPSGSGAEGEVRSFRMFHDDSMKSFFRRLSFTPDGSYLLTP</sequence>
<keyword evidence="8" id="KW-0539">Nucleus</keyword>
<dbReference type="Gene3D" id="2.130.10.10">
    <property type="entry name" value="YVTN repeat-like/Quinoprotein amine dehydrogenase"/>
    <property type="match status" value="1"/>
</dbReference>
<dbReference type="InterPro" id="IPR019775">
    <property type="entry name" value="WD40_repeat_CS"/>
</dbReference>
<dbReference type="InterPro" id="IPR055410">
    <property type="entry name" value="Beta-prop_CAF1B_HIR1"/>
</dbReference>
<evidence type="ECO:0000256" key="6">
    <source>
        <dbReference type="ARBA" id="ARBA00022853"/>
    </source>
</evidence>
<evidence type="ECO:0000313" key="11">
    <source>
        <dbReference type="EMBL" id="NWR23746.1"/>
    </source>
</evidence>
<dbReference type="AlphaFoldDB" id="A0A7K4VML3"/>
<accession>A0A7K4VML3</accession>
<comment type="similarity">
    <text evidence="2">Belongs to the WD repeat HIR1 family.</text>
</comment>
<comment type="subcellular location">
    <subcellularLocation>
        <location evidence="1">Nucleus</location>
    </subcellularLocation>
</comment>
<dbReference type="PANTHER" id="PTHR15271:SF4">
    <property type="entry name" value="CHROMATIN ASSEMBLY FACTOR 1 SUBUNIT B"/>
    <property type="match status" value="1"/>
</dbReference>
<dbReference type="PROSITE" id="PS50082">
    <property type="entry name" value="WD_REPEATS_2"/>
    <property type="match status" value="1"/>
</dbReference>
<proteinExistence type="inferred from homology"/>
<dbReference type="GO" id="GO:0006281">
    <property type="term" value="P:DNA repair"/>
    <property type="evidence" value="ECO:0007669"/>
    <property type="project" value="UniProtKB-KW"/>
</dbReference>
<dbReference type="InterPro" id="IPR001680">
    <property type="entry name" value="WD40_rpt"/>
</dbReference>